<dbReference type="PANTHER" id="PTHR33570:SF2">
    <property type="entry name" value="CARBOXYMUCONOLACTONE DECARBOXYLASE-LIKE DOMAIN-CONTAINING PROTEIN"/>
    <property type="match status" value="1"/>
</dbReference>
<feature type="domain" description="Carboxymuconolactone decarboxylase-like" evidence="5">
    <location>
        <begin position="182"/>
        <end position="243"/>
    </location>
</feature>
<dbReference type="AlphaFoldDB" id="A0A9D1JC14"/>
<dbReference type="GO" id="GO:0004553">
    <property type="term" value="F:hydrolase activity, hydrolyzing O-glycosyl compounds"/>
    <property type="evidence" value="ECO:0007669"/>
    <property type="project" value="InterPro"/>
</dbReference>
<dbReference type="GO" id="GO:0005975">
    <property type="term" value="P:carbohydrate metabolic process"/>
    <property type="evidence" value="ECO:0007669"/>
    <property type="project" value="InterPro"/>
</dbReference>
<dbReference type="Pfam" id="PF02627">
    <property type="entry name" value="CMD"/>
    <property type="match status" value="1"/>
</dbReference>
<accession>A0A9D1JC14</accession>
<dbReference type="SUPFAM" id="SSF75005">
    <property type="entry name" value="Arabinanase/levansucrase/invertase"/>
    <property type="match status" value="1"/>
</dbReference>
<protein>
    <submittedName>
        <fullName evidence="6">Family 43 glycosylhydrolase</fullName>
    </submittedName>
</protein>
<dbReference type="InterPro" id="IPR003779">
    <property type="entry name" value="CMD-like"/>
</dbReference>
<dbReference type="InterPro" id="IPR023296">
    <property type="entry name" value="Glyco_hydro_beta-prop_sf"/>
</dbReference>
<evidence type="ECO:0000256" key="1">
    <source>
        <dbReference type="ARBA" id="ARBA00009865"/>
    </source>
</evidence>
<proteinExistence type="inferred from homology"/>
<comment type="caution">
    <text evidence="6">The sequence shown here is derived from an EMBL/GenBank/DDBJ whole genome shotgun (WGS) entry which is preliminary data.</text>
</comment>
<dbReference type="Gene3D" id="1.20.1290.10">
    <property type="entry name" value="AhpD-like"/>
    <property type="match status" value="1"/>
</dbReference>
<organism evidence="6 7">
    <name type="scientific">Candidatus Pullilachnospira gallistercoris</name>
    <dbReference type="NCBI Taxonomy" id="2840911"/>
    <lineage>
        <taxon>Bacteria</taxon>
        <taxon>Bacillati</taxon>
        <taxon>Bacillota</taxon>
        <taxon>Clostridia</taxon>
        <taxon>Lachnospirales</taxon>
        <taxon>Lachnospiraceae</taxon>
        <taxon>Lachnospiraceae incertae sedis</taxon>
        <taxon>Candidatus Pullilachnospira</taxon>
    </lineage>
</organism>
<keyword evidence="2" id="KW-0378">Hydrolase</keyword>
<evidence type="ECO:0000313" key="7">
    <source>
        <dbReference type="Proteomes" id="UP000823912"/>
    </source>
</evidence>
<dbReference type="PANTHER" id="PTHR33570">
    <property type="entry name" value="4-CARBOXYMUCONOLACTONE DECARBOXYLASE FAMILY PROTEIN"/>
    <property type="match status" value="1"/>
</dbReference>
<evidence type="ECO:0000256" key="2">
    <source>
        <dbReference type="ARBA" id="ARBA00022801"/>
    </source>
</evidence>
<dbReference type="SUPFAM" id="SSF69118">
    <property type="entry name" value="AhpD-like"/>
    <property type="match status" value="1"/>
</dbReference>
<dbReference type="Gene3D" id="2.115.10.20">
    <property type="entry name" value="Glycosyl hydrolase domain, family 43"/>
    <property type="match status" value="1"/>
</dbReference>
<evidence type="ECO:0000256" key="3">
    <source>
        <dbReference type="ARBA" id="ARBA00023295"/>
    </source>
</evidence>
<keyword evidence="3" id="KW-0326">Glycosidase</keyword>
<evidence type="ECO:0000259" key="5">
    <source>
        <dbReference type="Pfam" id="PF02627"/>
    </source>
</evidence>
<dbReference type="EMBL" id="DVHM01000174">
    <property type="protein sequence ID" value="HIR71614.1"/>
    <property type="molecule type" value="Genomic_DNA"/>
</dbReference>
<feature type="site" description="Important for catalytic activity, responsible for pKa modulation of the active site Glu and correct orientation of both the proton donor and substrate" evidence="4">
    <location>
        <position position="94"/>
    </location>
</feature>
<dbReference type="Pfam" id="PF04616">
    <property type="entry name" value="Glyco_hydro_43"/>
    <property type="match status" value="1"/>
</dbReference>
<dbReference type="InterPro" id="IPR052512">
    <property type="entry name" value="4CMD/NDH-1_regulator"/>
</dbReference>
<reference evidence="6" key="2">
    <citation type="journal article" date="2021" name="PeerJ">
        <title>Extensive microbial diversity within the chicken gut microbiome revealed by metagenomics and culture.</title>
        <authorList>
            <person name="Gilroy R."/>
            <person name="Ravi A."/>
            <person name="Getino M."/>
            <person name="Pursley I."/>
            <person name="Horton D.L."/>
            <person name="Alikhan N.F."/>
            <person name="Baker D."/>
            <person name="Gharbi K."/>
            <person name="Hall N."/>
            <person name="Watson M."/>
            <person name="Adriaenssens E.M."/>
            <person name="Foster-Nyarko E."/>
            <person name="Jarju S."/>
            <person name="Secka A."/>
            <person name="Antonio M."/>
            <person name="Oren A."/>
            <person name="Chaudhuri R.R."/>
            <person name="La Ragione R."/>
            <person name="Hildebrand F."/>
            <person name="Pallen M.J."/>
        </authorList>
    </citation>
    <scope>NUCLEOTIDE SEQUENCE</scope>
    <source>
        <strain evidence="6">ChiSjej5B23-6657</strain>
    </source>
</reference>
<name>A0A9D1JC14_9FIRM</name>
<evidence type="ECO:0000313" key="6">
    <source>
        <dbReference type="EMBL" id="HIR71614.1"/>
    </source>
</evidence>
<gene>
    <name evidence="6" type="ORF">IAA55_10075</name>
</gene>
<dbReference type="GO" id="GO:0051920">
    <property type="term" value="F:peroxiredoxin activity"/>
    <property type="evidence" value="ECO:0007669"/>
    <property type="project" value="InterPro"/>
</dbReference>
<dbReference type="InterPro" id="IPR006710">
    <property type="entry name" value="Glyco_hydro_43"/>
</dbReference>
<dbReference type="InterPro" id="IPR029032">
    <property type="entry name" value="AhpD-like"/>
</dbReference>
<reference evidence="6" key="1">
    <citation type="submission" date="2020-10" db="EMBL/GenBank/DDBJ databases">
        <authorList>
            <person name="Gilroy R."/>
        </authorList>
    </citation>
    <scope>NUCLEOTIDE SEQUENCE</scope>
    <source>
        <strain evidence="6">ChiSjej5B23-6657</strain>
    </source>
</reference>
<comment type="similarity">
    <text evidence="1">Belongs to the glycosyl hydrolase 43 family.</text>
</comment>
<evidence type="ECO:0000256" key="4">
    <source>
        <dbReference type="PIRSR" id="PIRSR606710-2"/>
    </source>
</evidence>
<dbReference type="Proteomes" id="UP000823912">
    <property type="component" value="Unassembled WGS sequence"/>
</dbReference>
<sequence length="247" mass="27629">MSSATVYISMEAMNRRADQCPHYCEERQDLYAPDVTQGPDGRYYLYYDLSGRGDHGFDGPISVAVCDTPAGKYEYYGDVKYPDGRPLLRYIPFDPAVLNDDGHIYLTYGWGLGMDTHSPLYKLVMPYVMSKIFNKTAAEIRREEPLSILGANIVELEDDMLTVKSEPKRILSAMNNAPKGSRQRELITFCFLAAQGGCEPQLTAHAKGNMNIGNGKDFLIRVVSQCLPYIGYPRSLNAIQCVQKAAE</sequence>